<dbReference type="Pfam" id="PF10104">
    <property type="entry name" value="Brr6_like_C_C"/>
    <property type="match status" value="1"/>
</dbReference>
<dbReference type="OrthoDB" id="5961at2759"/>
<keyword evidence="1" id="KW-0472">Membrane</keyword>
<evidence type="ECO:0000259" key="2">
    <source>
        <dbReference type="SMART" id="SM01042"/>
    </source>
</evidence>
<dbReference type="KEGG" id="zmk:HG535_0G05050"/>
<dbReference type="RefSeq" id="XP_037146347.1">
    <property type="nucleotide sequence ID" value="XM_037290452.1"/>
</dbReference>
<organism evidence="3 4">
    <name type="scientific">Zygotorulaspora mrakii</name>
    <name type="common">Zygosaccharomyces mrakii</name>
    <dbReference type="NCBI Taxonomy" id="42260"/>
    <lineage>
        <taxon>Eukaryota</taxon>
        <taxon>Fungi</taxon>
        <taxon>Dikarya</taxon>
        <taxon>Ascomycota</taxon>
        <taxon>Saccharomycotina</taxon>
        <taxon>Saccharomycetes</taxon>
        <taxon>Saccharomycetales</taxon>
        <taxon>Saccharomycetaceae</taxon>
        <taxon>Zygotorulaspora</taxon>
    </lineage>
</organism>
<evidence type="ECO:0000313" key="4">
    <source>
        <dbReference type="Proteomes" id="UP000509704"/>
    </source>
</evidence>
<name>A0A7H9BA76_ZYGMR</name>
<gene>
    <name evidence="3" type="ORF">HG535_0G05050</name>
</gene>
<accession>A0A7H9BA76</accession>
<dbReference type="PANTHER" id="PTHR28136:SF5">
    <property type="entry name" value="NUCLEUS EXPORT PROTEIN BRR6"/>
    <property type="match status" value="1"/>
</dbReference>
<proteinExistence type="predicted"/>
<feature type="domain" description="Brl1/Brr6" evidence="2">
    <location>
        <begin position="56"/>
        <end position="192"/>
    </location>
</feature>
<dbReference type="GO" id="GO:0031965">
    <property type="term" value="C:nuclear membrane"/>
    <property type="evidence" value="ECO:0007669"/>
    <property type="project" value="InterPro"/>
</dbReference>
<protein>
    <recommendedName>
        <fullName evidence="2">Brl1/Brr6 domain-containing protein</fullName>
    </recommendedName>
</protein>
<sequence length="196" mass="22149">MVVEKREIVERGLTATAVAVPESVGKRHVSEVVDGRAEAAEKVAEGELRARDPRIWAAYLQLAFNASLLLVALFLVFEFIVTVRNDVKHKLRAQMVASLTRIGKCQKNYDDNGCLPDTMVPALDRLCDEWLHCMQQDSRELHLYQSGRLWAETLAEILNSFVEPISLRSILVIVSSACVLVMVTNVAFRFYPVHYF</sequence>
<feature type="transmembrane region" description="Helical" evidence="1">
    <location>
        <begin position="170"/>
        <end position="191"/>
    </location>
</feature>
<dbReference type="GO" id="GO:0055088">
    <property type="term" value="P:lipid homeostasis"/>
    <property type="evidence" value="ECO:0007669"/>
    <property type="project" value="InterPro"/>
</dbReference>
<keyword evidence="1" id="KW-0812">Transmembrane</keyword>
<reference evidence="3 4" key="1">
    <citation type="submission" date="2020-07" db="EMBL/GenBank/DDBJ databases">
        <title>The yeast mating-type switching endonuclease HO is a domesticated member of an unorthodox homing genetic element family.</title>
        <authorList>
            <person name="Coughlan A.Y."/>
            <person name="Lombardi L."/>
            <person name="Braun-Galleani S."/>
            <person name="Martos A.R."/>
            <person name="Galeote V."/>
            <person name="Bigey F."/>
            <person name="Dequin S."/>
            <person name="Byrne K.P."/>
            <person name="Wolfe K.H."/>
        </authorList>
    </citation>
    <scope>NUCLEOTIDE SEQUENCE [LARGE SCALE GENOMIC DNA]</scope>
    <source>
        <strain evidence="3 4">NRRL Y-6702</strain>
    </source>
</reference>
<dbReference type="SMART" id="SM01042">
    <property type="entry name" value="Brr6_like_C_C"/>
    <property type="match status" value="1"/>
</dbReference>
<evidence type="ECO:0000256" key="1">
    <source>
        <dbReference type="SAM" id="Phobius"/>
    </source>
</evidence>
<evidence type="ECO:0000313" key="3">
    <source>
        <dbReference type="EMBL" id="QLG74622.1"/>
    </source>
</evidence>
<keyword evidence="1" id="KW-1133">Transmembrane helix</keyword>
<dbReference type="GeneID" id="59238405"/>
<feature type="transmembrane region" description="Helical" evidence="1">
    <location>
        <begin position="56"/>
        <end position="81"/>
    </location>
</feature>
<keyword evidence="4" id="KW-1185">Reference proteome</keyword>
<dbReference type="PANTHER" id="PTHR28136">
    <property type="entry name" value="NUCLEUS EXPORT PROTEIN BRR6"/>
    <property type="match status" value="1"/>
</dbReference>
<dbReference type="AlphaFoldDB" id="A0A7H9BA76"/>
<dbReference type="GO" id="GO:0006998">
    <property type="term" value="P:nuclear envelope organization"/>
    <property type="evidence" value="ECO:0007669"/>
    <property type="project" value="InterPro"/>
</dbReference>
<dbReference type="InterPro" id="IPR040202">
    <property type="entry name" value="Brl1/Brr6"/>
</dbReference>
<dbReference type="Proteomes" id="UP000509704">
    <property type="component" value="Chromosome 7"/>
</dbReference>
<dbReference type="EMBL" id="CP058610">
    <property type="protein sequence ID" value="QLG74622.1"/>
    <property type="molecule type" value="Genomic_DNA"/>
</dbReference>
<dbReference type="InterPro" id="IPR018767">
    <property type="entry name" value="Brl1/Brr6_dom"/>
</dbReference>